<proteinExistence type="predicted"/>
<dbReference type="Pfam" id="PF00440">
    <property type="entry name" value="TetR_N"/>
    <property type="match status" value="1"/>
</dbReference>
<keyword evidence="1" id="KW-0805">Transcription regulation</keyword>
<dbReference type="PROSITE" id="PS50977">
    <property type="entry name" value="HTH_TETR_2"/>
    <property type="match status" value="1"/>
</dbReference>
<dbReference type="InterPro" id="IPR009057">
    <property type="entry name" value="Homeodomain-like_sf"/>
</dbReference>
<gene>
    <name evidence="5" type="ORF">UFOPK2350_01530</name>
</gene>
<dbReference type="GO" id="GO:0000976">
    <property type="term" value="F:transcription cis-regulatory region binding"/>
    <property type="evidence" value="ECO:0007669"/>
    <property type="project" value="TreeGrafter"/>
</dbReference>
<evidence type="ECO:0000256" key="3">
    <source>
        <dbReference type="ARBA" id="ARBA00023163"/>
    </source>
</evidence>
<evidence type="ECO:0000256" key="2">
    <source>
        <dbReference type="ARBA" id="ARBA00023125"/>
    </source>
</evidence>
<dbReference type="SUPFAM" id="SSF46689">
    <property type="entry name" value="Homeodomain-like"/>
    <property type="match status" value="1"/>
</dbReference>
<sequence length="214" mass="22793">MASAKQSVALVQRHRTPSLEVTGSVVAAALRIIGSDGPDSVTVRRLASEAGVAPMSIYNHFGDMHGVFDAVFEYGFTELAQALRASTTSSHPVLAIQEMGSAYRRFALENPDTYAVMFLRVVPGFEASDESFLAAARSFEELSTAVQRAIDTQHFLSGDAAVVAQEIWAACHGAVALEILEMCAFADPTETYNALLASLLRGLLLNPGESAVLA</sequence>
<keyword evidence="2" id="KW-0238">DNA-binding</keyword>
<dbReference type="Pfam" id="PF13305">
    <property type="entry name" value="TetR_C_33"/>
    <property type="match status" value="1"/>
</dbReference>
<name>A0A6J6NUN0_9ZZZZ</name>
<dbReference type="InterPro" id="IPR001647">
    <property type="entry name" value="HTH_TetR"/>
</dbReference>
<feature type="domain" description="HTH tetR-type" evidence="4">
    <location>
        <begin position="19"/>
        <end position="79"/>
    </location>
</feature>
<dbReference type="EMBL" id="CAEZXE010000164">
    <property type="protein sequence ID" value="CAB4689956.1"/>
    <property type="molecule type" value="Genomic_DNA"/>
</dbReference>
<dbReference type="PANTHER" id="PTHR30055">
    <property type="entry name" value="HTH-TYPE TRANSCRIPTIONAL REGULATOR RUTR"/>
    <property type="match status" value="1"/>
</dbReference>
<keyword evidence="3" id="KW-0804">Transcription</keyword>
<dbReference type="GO" id="GO:0003700">
    <property type="term" value="F:DNA-binding transcription factor activity"/>
    <property type="evidence" value="ECO:0007669"/>
    <property type="project" value="TreeGrafter"/>
</dbReference>
<protein>
    <submittedName>
        <fullName evidence="5">Unannotated protein</fullName>
    </submittedName>
</protein>
<dbReference type="SUPFAM" id="SSF48498">
    <property type="entry name" value="Tetracyclin repressor-like, C-terminal domain"/>
    <property type="match status" value="1"/>
</dbReference>
<organism evidence="5">
    <name type="scientific">freshwater metagenome</name>
    <dbReference type="NCBI Taxonomy" id="449393"/>
    <lineage>
        <taxon>unclassified sequences</taxon>
        <taxon>metagenomes</taxon>
        <taxon>ecological metagenomes</taxon>
    </lineage>
</organism>
<reference evidence="5" key="1">
    <citation type="submission" date="2020-05" db="EMBL/GenBank/DDBJ databases">
        <authorList>
            <person name="Chiriac C."/>
            <person name="Salcher M."/>
            <person name="Ghai R."/>
            <person name="Kavagutti S V."/>
        </authorList>
    </citation>
    <scope>NUCLEOTIDE SEQUENCE</scope>
</reference>
<evidence type="ECO:0000313" key="5">
    <source>
        <dbReference type="EMBL" id="CAB4689956.1"/>
    </source>
</evidence>
<dbReference type="PANTHER" id="PTHR30055:SF234">
    <property type="entry name" value="HTH-TYPE TRANSCRIPTIONAL REGULATOR BETI"/>
    <property type="match status" value="1"/>
</dbReference>
<evidence type="ECO:0000256" key="1">
    <source>
        <dbReference type="ARBA" id="ARBA00023015"/>
    </source>
</evidence>
<dbReference type="Gene3D" id="1.10.357.10">
    <property type="entry name" value="Tetracycline Repressor, domain 2"/>
    <property type="match status" value="1"/>
</dbReference>
<evidence type="ECO:0000259" key="4">
    <source>
        <dbReference type="PROSITE" id="PS50977"/>
    </source>
</evidence>
<dbReference type="InterPro" id="IPR050109">
    <property type="entry name" value="HTH-type_TetR-like_transc_reg"/>
</dbReference>
<accession>A0A6J6NUN0</accession>
<dbReference type="AlphaFoldDB" id="A0A6J6NUN0"/>
<dbReference type="InterPro" id="IPR036271">
    <property type="entry name" value="Tet_transcr_reg_TetR-rel_C_sf"/>
</dbReference>
<dbReference type="InterPro" id="IPR025996">
    <property type="entry name" value="MT1864/Rv1816-like_C"/>
</dbReference>